<sequence length="160" mass="18110">MVSAMILNILRFNASRALTLKVRSKWGGSQVEYVAVDCRLSTLWEVECWREGDISKEVDERPVEIDIVIFKSILIQALDSLHGKVGSAIGVDIIKFEASSMEAILRVKESGLVKLWSALTLLSYYKDRRCAIYVIQVSPYLLSLAADSRQWKIKEKEVTT</sequence>
<dbReference type="OrthoDB" id="2262258at2759"/>
<evidence type="ECO:0000313" key="3">
    <source>
        <dbReference type="EMBL" id="RMX40771.1"/>
    </source>
</evidence>
<protein>
    <recommendedName>
        <fullName evidence="2">Ribonucleases P/MRP subunit Pop8-like domain-containing protein</fullName>
    </recommendedName>
</protein>
<dbReference type="EMBL" id="RCHS01003575">
    <property type="protein sequence ID" value="RMX40771.1"/>
    <property type="molecule type" value="Genomic_DNA"/>
</dbReference>
<dbReference type="AlphaFoldDB" id="A0A3M6THG7"/>
<keyword evidence="4" id="KW-1185">Reference proteome</keyword>
<evidence type="ECO:0000256" key="1">
    <source>
        <dbReference type="ARBA" id="ARBA00022694"/>
    </source>
</evidence>
<dbReference type="GO" id="GO:0033204">
    <property type="term" value="F:ribonuclease P RNA binding"/>
    <property type="evidence" value="ECO:0007669"/>
    <property type="project" value="TreeGrafter"/>
</dbReference>
<dbReference type="Gene3D" id="3.30.70.3250">
    <property type="entry name" value="Ribonuclease P, Pop5 subunit"/>
    <property type="match status" value="1"/>
</dbReference>
<dbReference type="SUPFAM" id="SSF160350">
    <property type="entry name" value="Rnp2-like"/>
    <property type="match status" value="1"/>
</dbReference>
<comment type="caution">
    <text evidence="3">The sequence shown here is derived from an EMBL/GenBank/DDBJ whole genome shotgun (WGS) entry which is preliminary data.</text>
</comment>
<dbReference type="GO" id="GO:0030681">
    <property type="term" value="C:multimeric ribonuclease P complex"/>
    <property type="evidence" value="ECO:0007669"/>
    <property type="project" value="TreeGrafter"/>
</dbReference>
<dbReference type="GO" id="GO:0005730">
    <property type="term" value="C:nucleolus"/>
    <property type="evidence" value="ECO:0007669"/>
    <property type="project" value="TreeGrafter"/>
</dbReference>
<organism evidence="3 4">
    <name type="scientific">Pocillopora damicornis</name>
    <name type="common">Cauliflower coral</name>
    <name type="synonym">Millepora damicornis</name>
    <dbReference type="NCBI Taxonomy" id="46731"/>
    <lineage>
        <taxon>Eukaryota</taxon>
        <taxon>Metazoa</taxon>
        <taxon>Cnidaria</taxon>
        <taxon>Anthozoa</taxon>
        <taxon>Hexacorallia</taxon>
        <taxon>Scleractinia</taxon>
        <taxon>Astrocoeniina</taxon>
        <taxon>Pocilloporidae</taxon>
        <taxon>Pocillopora</taxon>
    </lineage>
</organism>
<name>A0A3M6THG7_POCDA</name>
<dbReference type="STRING" id="46731.A0A3M6THG7"/>
<keyword evidence="1" id="KW-0819">tRNA processing</keyword>
<dbReference type="InterPro" id="IPR049128">
    <property type="entry name" value="Pop8-like_dom"/>
</dbReference>
<accession>A0A3M6THG7</accession>
<dbReference type="Proteomes" id="UP000275408">
    <property type="component" value="Unassembled WGS sequence"/>
</dbReference>
<evidence type="ECO:0000259" key="2">
    <source>
        <dbReference type="Pfam" id="PF20976"/>
    </source>
</evidence>
<dbReference type="PANTHER" id="PTHR15441">
    <property type="entry name" value="RIBONUCLEASE P PROTEIN SUBUNIT P14"/>
    <property type="match status" value="1"/>
</dbReference>
<gene>
    <name evidence="3" type="ORF">pdam_00021851</name>
</gene>
<dbReference type="GO" id="GO:0001682">
    <property type="term" value="P:tRNA 5'-leader removal"/>
    <property type="evidence" value="ECO:0007669"/>
    <property type="project" value="TreeGrafter"/>
</dbReference>
<proteinExistence type="predicted"/>
<feature type="domain" description="Ribonucleases P/MRP subunit Pop8-like" evidence="2">
    <location>
        <begin position="61"/>
        <end position="120"/>
    </location>
</feature>
<reference evidence="3 4" key="1">
    <citation type="journal article" date="2018" name="Sci. Rep.">
        <title>Comparative analysis of the Pocillopora damicornis genome highlights role of immune system in coral evolution.</title>
        <authorList>
            <person name="Cunning R."/>
            <person name="Bay R.A."/>
            <person name="Gillette P."/>
            <person name="Baker A.C."/>
            <person name="Traylor-Knowles N."/>
        </authorList>
    </citation>
    <scope>NUCLEOTIDE SEQUENCE [LARGE SCALE GENOMIC DNA]</scope>
    <source>
        <strain evidence="3">RSMAS</strain>
        <tissue evidence="3">Whole animal</tissue>
    </source>
</reference>
<dbReference type="Pfam" id="PF20976">
    <property type="entry name" value="Pop8"/>
    <property type="match status" value="1"/>
</dbReference>
<dbReference type="PANTHER" id="PTHR15441:SF1">
    <property type="entry name" value="RIBONUCLEASE P PROTEIN SUBUNIT P14"/>
    <property type="match status" value="1"/>
</dbReference>
<evidence type="ECO:0000313" key="4">
    <source>
        <dbReference type="Proteomes" id="UP000275408"/>
    </source>
</evidence>
<dbReference type="InterPro" id="IPR038085">
    <property type="entry name" value="Rnp2-like_sf"/>
</dbReference>